<evidence type="ECO:0000256" key="5">
    <source>
        <dbReference type="ARBA" id="ARBA00022475"/>
    </source>
</evidence>
<evidence type="ECO:0000256" key="2">
    <source>
        <dbReference type="ARBA" id="ARBA00010690"/>
    </source>
</evidence>
<dbReference type="EMBL" id="CABPRZ010000011">
    <property type="protein sequence ID" value="VVE19172.1"/>
    <property type="molecule type" value="Genomic_DNA"/>
</dbReference>
<comment type="function">
    <text evidence="12 13">Required for formation of the rod structure in the basal body of the flagellar apparatus. Together with FliI and FliH, may constitute the export apparatus of flagellin.</text>
</comment>
<keyword evidence="4 13" id="KW-0813">Transport</keyword>
<keyword evidence="10 13" id="KW-0472">Membrane</keyword>
<feature type="transmembrane region" description="Helical" evidence="13">
    <location>
        <begin position="93"/>
        <end position="117"/>
    </location>
</feature>
<evidence type="ECO:0000256" key="1">
    <source>
        <dbReference type="ARBA" id="ARBA00004651"/>
    </source>
</evidence>
<dbReference type="GO" id="GO:0009306">
    <property type="term" value="P:protein secretion"/>
    <property type="evidence" value="ECO:0007669"/>
    <property type="project" value="InterPro"/>
</dbReference>
<dbReference type="NCBIfam" id="TIGR00328">
    <property type="entry name" value="flhB"/>
    <property type="match status" value="1"/>
</dbReference>
<keyword evidence="15" id="KW-0969">Cilium</keyword>
<evidence type="ECO:0000256" key="13">
    <source>
        <dbReference type="RuleBase" id="RU364091"/>
    </source>
</evidence>
<reference evidence="15 16" key="1">
    <citation type="submission" date="2019-08" db="EMBL/GenBank/DDBJ databases">
        <authorList>
            <person name="Peeters C."/>
        </authorList>
    </citation>
    <scope>NUCLEOTIDE SEQUENCE [LARGE SCALE GENOMIC DNA]</scope>
    <source>
        <strain evidence="15 16">LMG 30175</strain>
    </source>
</reference>
<keyword evidence="6 13" id="KW-0812">Transmembrane</keyword>
<feature type="transmembrane region" description="Helical" evidence="13">
    <location>
        <begin position="33"/>
        <end position="50"/>
    </location>
</feature>
<comment type="subcellular location">
    <subcellularLocation>
        <location evidence="1">Cell membrane</location>
        <topology evidence="1">Multi-pass membrane protein</topology>
    </subcellularLocation>
</comment>
<dbReference type="FunFam" id="3.40.1690.10:FF:000001">
    <property type="entry name" value="Flagellar biosynthetic protein FlhB"/>
    <property type="match status" value="1"/>
</dbReference>
<dbReference type="Gene3D" id="3.40.1690.10">
    <property type="entry name" value="secretion proteins EscU"/>
    <property type="match status" value="1"/>
</dbReference>
<dbReference type="PRINTS" id="PR00950">
    <property type="entry name" value="TYPE3IMSPROT"/>
</dbReference>
<dbReference type="RefSeq" id="WP_150697803.1">
    <property type="nucleotide sequence ID" value="NZ_CABPRZ010000011.1"/>
</dbReference>
<dbReference type="Gene3D" id="6.10.250.2080">
    <property type="match status" value="1"/>
</dbReference>
<organism evidence="15 16">
    <name type="scientific">Pandoraea terrae</name>
    <dbReference type="NCBI Taxonomy" id="1537710"/>
    <lineage>
        <taxon>Bacteria</taxon>
        <taxon>Pseudomonadati</taxon>
        <taxon>Pseudomonadota</taxon>
        <taxon>Betaproteobacteria</taxon>
        <taxon>Burkholderiales</taxon>
        <taxon>Burkholderiaceae</taxon>
        <taxon>Pandoraea</taxon>
    </lineage>
</organism>
<dbReference type="SUPFAM" id="SSF160544">
    <property type="entry name" value="EscU C-terminal domain-like"/>
    <property type="match status" value="1"/>
</dbReference>
<dbReference type="Proteomes" id="UP000414233">
    <property type="component" value="Unassembled WGS sequence"/>
</dbReference>
<dbReference type="GO" id="GO:0044780">
    <property type="term" value="P:bacterial-type flagellum assembly"/>
    <property type="evidence" value="ECO:0007669"/>
    <property type="project" value="InterPro"/>
</dbReference>
<evidence type="ECO:0000256" key="12">
    <source>
        <dbReference type="ARBA" id="ARBA00025078"/>
    </source>
</evidence>
<gene>
    <name evidence="13" type="primary">flhB</name>
    <name evidence="15" type="ORF">PTE30175_02958</name>
</gene>
<evidence type="ECO:0000313" key="15">
    <source>
        <dbReference type="EMBL" id="VVE19172.1"/>
    </source>
</evidence>
<keyword evidence="11 13" id="KW-1006">Bacterial flagellum protein export</keyword>
<keyword evidence="8 13" id="KW-0653">Protein transport</keyword>
<evidence type="ECO:0000256" key="14">
    <source>
        <dbReference type="SAM" id="MobiDB-lite"/>
    </source>
</evidence>
<dbReference type="AlphaFoldDB" id="A0A5E4W3A1"/>
<protein>
    <recommendedName>
        <fullName evidence="3 13">Flagellar biosynthetic protein FlhB</fullName>
    </recommendedName>
</protein>
<evidence type="ECO:0000256" key="8">
    <source>
        <dbReference type="ARBA" id="ARBA00022927"/>
    </source>
</evidence>
<comment type="similarity">
    <text evidence="2 13">Belongs to the type III secretion exporter family.</text>
</comment>
<dbReference type="InterPro" id="IPR006136">
    <property type="entry name" value="FlhB"/>
</dbReference>
<evidence type="ECO:0000256" key="11">
    <source>
        <dbReference type="ARBA" id="ARBA00023225"/>
    </source>
</evidence>
<proteinExistence type="inferred from homology"/>
<evidence type="ECO:0000256" key="10">
    <source>
        <dbReference type="ARBA" id="ARBA00023136"/>
    </source>
</evidence>
<keyword evidence="5 13" id="KW-1003">Cell membrane</keyword>
<name>A0A5E4W3A1_9BURK</name>
<dbReference type="GO" id="GO:0005886">
    <property type="term" value="C:plasma membrane"/>
    <property type="evidence" value="ECO:0007669"/>
    <property type="project" value="UniProtKB-SubCell"/>
</dbReference>
<evidence type="ECO:0000256" key="3">
    <source>
        <dbReference type="ARBA" id="ARBA00021622"/>
    </source>
</evidence>
<feature type="region of interest" description="Disordered" evidence="14">
    <location>
        <begin position="356"/>
        <end position="388"/>
    </location>
</feature>
<keyword evidence="9 13" id="KW-1133">Transmembrane helix</keyword>
<keyword evidence="7 13" id="KW-1005">Bacterial flagellum biogenesis</keyword>
<keyword evidence="15" id="KW-0966">Cell projection</keyword>
<evidence type="ECO:0000256" key="6">
    <source>
        <dbReference type="ARBA" id="ARBA00022692"/>
    </source>
</evidence>
<dbReference type="Pfam" id="PF01312">
    <property type="entry name" value="Bac_export_2"/>
    <property type="match status" value="1"/>
</dbReference>
<evidence type="ECO:0000256" key="4">
    <source>
        <dbReference type="ARBA" id="ARBA00022448"/>
    </source>
</evidence>
<dbReference type="InterPro" id="IPR029025">
    <property type="entry name" value="T3SS_substrate_exporter_C"/>
</dbReference>
<dbReference type="PANTHER" id="PTHR30531">
    <property type="entry name" value="FLAGELLAR BIOSYNTHETIC PROTEIN FLHB"/>
    <property type="match status" value="1"/>
</dbReference>
<keyword evidence="16" id="KW-1185">Reference proteome</keyword>
<dbReference type="PANTHER" id="PTHR30531:SF12">
    <property type="entry name" value="FLAGELLAR BIOSYNTHETIC PROTEIN FLHB"/>
    <property type="match status" value="1"/>
</dbReference>
<feature type="transmembrane region" description="Helical" evidence="13">
    <location>
        <begin position="146"/>
        <end position="164"/>
    </location>
</feature>
<accession>A0A5E4W3A1</accession>
<evidence type="ECO:0000256" key="9">
    <source>
        <dbReference type="ARBA" id="ARBA00022989"/>
    </source>
</evidence>
<evidence type="ECO:0000256" key="7">
    <source>
        <dbReference type="ARBA" id="ARBA00022795"/>
    </source>
</evidence>
<sequence length="388" mass="42857">MAEESDLEKTEPASPRRLEQAREEGQVARSRELATFALLAAGVGGMWMLAGRISEGFSLLMRQGMQFEPATAMDPQRMLAHAVRAGGDALLTILPLLGLIALAALAAPMMLGGWLFSSKALAPNFSRLDPIKGLGRVFSTQGLAELVKAILKTVLVGSVAYWAIARDKDAVFGLMSQSPKTSLPHVGEMTIVCCALIVLSLLLITALDVPFQLWQHYKKLRMTREELRQEHKEMEGDPHLKAHIRQLQRQNARRRMMADVPKADVIVTNPTHFAVALEYRDDMGAPRVLAKGTDLVAQRIREIGVEHRVPILEAPPLARALHRHVEIGQEIPAALYTAVAEVLAWVFQLRRWRTEGGAQPNRPDALPVPAEFDEPRRAKRATQRGDAA</sequence>
<feature type="compositionally biased region" description="Basic and acidic residues" evidence="14">
    <location>
        <begin position="7"/>
        <end position="25"/>
    </location>
</feature>
<feature type="region of interest" description="Disordered" evidence="14">
    <location>
        <begin position="1"/>
        <end position="25"/>
    </location>
</feature>
<evidence type="ECO:0000313" key="16">
    <source>
        <dbReference type="Proteomes" id="UP000414233"/>
    </source>
</evidence>
<keyword evidence="15" id="KW-0282">Flagellum</keyword>
<dbReference type="OrthoDB" id="9807950at2"/>
<feature type="transmembrane region" description="Helical" evidence="13">
    <location>
        <begin position="189"/>
        <end position="214"/>
    </location>
</feature>
<dbReference type="InterPro" id="IPR006135">
    <property type="entry name" value="T3SS_substrate_exporter"/>
</dbReference>